<reference evidence="5" key="2">
    <citation type="submission" date="2012-11" db="EMBL/GenBank/DDBJ databases">
        <authorList>
            <person name="Kuo A."/>
            <person name="Curtis B.A."/>
            <person name="Tanifuji G."/>
            <person name="Burki F."/>
            <person name="Gruber A."/>
            <person name="Irimia M."/>
            <person name="Maruyama S."/>
            <person name="Arias M.C."/>
            <person name="Ball S.G."/>
            <person name="Gile G.H."/>
            <person name="Hirakawa Y."/>
            <person name="Hopkins J.F."/>
            <person name="Rensing S.A."/>
            <person name="Schmutz J."/>
            <person name="Symeonidi A."/>
            <person name="Elias M."/>
            <person name="Eveleigh R.J."/>
            <person name="Herman E.K."/>
            <person name="Klute M.J."/>
            <person name="Nakayama T."/>
            <person name="Obornik M."/>
            <person name="Reyes-Prieto A."/>
            <person name="Armbrust E.V."/>
            <person name="Aves S.J."/>
            <person name="Beiko R.G."/>
            <person name="Coutinho P."/>
            <person name="Dacks J.B."/>
            <person name="Durnford D.G."/>
            <person name="Fast N.M."/>
            <person name="Green B.R."/>
            <person name="Grisdale C."/>
            <person name="Hempe F."/>
            <person name="Henrissat B."/>
            <person name="Hoppner M.P."/>
            <person name="Ishida K.-I."/>
            <person name="Kim E."/>
            <person name="Koreny L."/>
            <person name="Kroth P.G."/>
            <person name="Liu Y."/>
            <person name="Malik S.-B."/>
            <person name="Maier U.G."/>
            <person name="McRose D."/>
            <person name="Mock T."/>
            <person name="Neilson J.A."/>
            <person name="Onodera N.T."/>
            <person name="Poole A.M."/>
            <person name="Pritham E.J."/>
            <person name="Richards T.A."/>
            <person name="Rocap G."/>
            <person name="Roy S.W."/>
            <person name="Sarai C."/>
            <person name="Schaack S."/>
            <person name="Shirato S."/>
            <person name="Slamovits C.H."/>
            <person name="Spencer D.F."/>
            <person name="Suzuki S."/>
            <person name="Worden A.Z."/>
            <person name="Zauner S."/>
            <person name="Barry K."/>
            <person name="Bell C."/>
            <person name="Bharti A.K."/>
            <person name="Crow J.A."/>
            <person name="Grimwood J."/>
            <person name="Kramer R."/>
            <person name="Lindquist E."/>
            <person name="Lucas S."/>
            <person name="Salamov A."/>
            <person name="McFadden G.I."/>
            <person name="Lane C.E."/>
            <person name="Keeling P.J."/>
            <person name="Gray M.W."/>
            <person name="Grigoriev I.V."/>
            <person name="Archibald J.M."/>
        </authorList>
    </citation>
    <scope>NUCLEOTIDE SEQUENCE</scope>
    <source>
        <strain evidence="5">CCMP2712</strain>
    </source>
</reference>
<reference evidence="4" key="3">
    <citation type="submission" date="2015-06" db="UniProtKB">
        <authorList>
            <consortium name="EnsemblProtists"/>
        </authorList>
    </citation>
    <scope>IDENTIFICATION</scope>
</reference>
<feature type="signal peptide" evidence="2">
    <location>
        <begin position="1"/>
        <end position="15"/>
    </location>
</feature>
<sequence length="376" mass="40618">MARWRLMAGVGGAMALLLVAVVTLQVREDEHAALLQEYVQPARMQQLPEFSVAGTMQTGAPAPQGIPLSFQLPVPLPAPSPPAPTVITVGPRPKKAPVCKRCERQMREIKRMIKRIKRQNEKADDLMEKQDDMIASYKERMEEAVEKVKDKLYEKAKQYKRVISDLKTQPGPPGPPGVPGKPGSNGLPGKPGAPGDTGPPGPQGATGPPGEQGPQGITGAIGPPGPRGPVGPEGRVGPRGPQGPNGPLGPSLNQLCEKIGGMTYKGVCFKRSKLIGNSDNFPPDCNVYNPRASWQESDYVALQRMFKDRPTWEEINRNAKGGLCTNFRATLAFEQHESPVGVWANQNSFVFSPVNGRPQCQMYGDNTVMAVYACQV</sequence>
<dbReference type="Pfam" id="PF01391">
    <property type="entry name" value="Collagen"/>
    <property type="match status" value="1"/>
</dbReference>
<dbReference type="PaxDb" id="55529-EKX44631"/>
<gene>
    <name evidence="3" type="ORF">GUITHDRAFT_152929</name>
</gene>
<feature type="compositionally biased region" description="Low complexity" evidence="1">
    <location>
        <begin position="203"/>
        <end position="221"/>
    </location>
</feature>
<feature type="compositionally biased region" description="Pro residues" evidence="1">
    <location>
        <begin position="170"/>
        <end position="179"/>
    </location>
</feature>
<keyword evidence="5" id="KW-1185">Reference proteome</keyword>
<dbReference type="EMBL" id="JH993003">
    <property type="protein sequence ID" value="EKX44631.1"/>
    <property type="molecule type" value="Genomic_DNA"/>
</dbReference>
<dbReference type="InterPro" id="IPR008160">
    <property type="entry name" value="Collagen"/>
</dbReference>
<reference evidence="3 5" key="1">
    <citation type="journal article" date="2012" name="Nature">
        <title>Algal genomes reveal evolutionary mosaicism and the fate of nucleomorphs.</title>
        <authorList>
            <consortium name="DOE Joint Genome Institute"/>
            <person name="Curtis B.A."/>
            <person name="Tanifuji G."/>
            <person name="Burki F."/>
            <person name="Gruber A."/>
            <person name="Irimia M."/>
            <person name="Maruyama S."/>
            <person name="Arias M.C."/>
            <person name="Ball S.G."/>
            <person name="Gile G.H."/>
            <person name="Hirakawa Y."/>
            <person name="Hopkins J.F."/>
            <person name="Kuo A."/>
            <person name="Rensing S.A."/>
            <person name="Schmutz J."/>
            <person name="Symeonidi A."/>
            <person name="Elias M."/>
            <person name="Eveleigh R.J."/>
            <person name="Herman E.K."/>
            <person name="Klute M.J."/>
            <person name="Nakayama T."/>
            <person name="Obornik M."/>
            <person name="Reyes-Prieto A."/>
            <person name="Armbrust E.V."/>
            <person name="Aves S.J."/>
            <person name="Beiko R.G."/>
            <person name="Coutinho P."/>
            <person name="Dacks J.B."/>
            <person name="Durnford D.G."/>
            <person name="Fast N.M."/>
            <person name="Green B.R."/>
            <person name="Grisdale C.J."/>
            <person name="Hempel F."/>
            <person name="Henrissat B."/>
            <person name="Hoppner M.P."/>
            <person name="Ishida K."/>
            <person name="Kim E."/>
            <person name="Koreny L."/>
            <person name="Kroth P.G."/>
            <person name="Liu Y."/>
            <person name="Malik S.B."/>
            <person name="Maier U.G."/>
            <person name="McRose D."/>
            <person name="Mock T."/>
            <person name="Neilson J.A."/>
            <person name="Onodera N.T."/>
            <person name="Poole A.M."/>
            <person name="Pritham E.J."/>
            <person name="Richards T.A."/>
            <person name="Rocap G."/>
            <person name="Roy S.W."/>
            <person name="Sarai C."/>
            <person name="Schaack S."/>
            <person name="Shirato S."/>
            <person name="Slamovits C.H."/>
            <person name="Spencer D.F."/>
            <person name="Suzuki S."/>
            <person name="Worden A.Z."/>
            <person name="Zauner S."/>
            <person name="Barry K."/>
            <person name="Bell C."/>
            <person name="Bharti A.K."/>
            <person name="Crow J.A."/>
            <person name="Grimwood J."/>
            <person name="Kramer R."/>
            <person name="Lindquist E."/>
            <person name="Lucas S."/>
            <person name="Salamov A."/>
            <person name="McFadden G.I."/>
            <person name="Lane C.E."/>
            <person name="Keeling P.J."/>
            <person name="Gray M.W."/>
            <person name="Grigoriev I.V."/>
            <person name="Archibald J.M."/>
        </authorList>
    </citation>
    <scope>NUCLEOTIDE SEQUENCE</scope>
    <source>
        <strain evidence="3 5">CCMP2712</strain>
    </source>
</reference>
<dbReference type="KEGG" id="gtt:GUITHDRAFT_152929"/>
<accession>L1J7X5</accession>
<evidence type="ECO:0000313" key="5">
    <source>
        <dbReference type="Proteomes" id="UP000011087"/>
    </source>
</evidence>
<evidence type="ECO:0000313" key="3">
    <source>
        <dbReference type="EMBL" id="EKX44631.1"/>
    </source>
</evidence>
<proteinExistence type="predicted"/>
<evidence type="ECO:0000313" key="4">
    <source>
        <dbReference type="EnsemblProtists" id="EKX44631"/>
    </source>
</evidence>
<evidence type="ECO:0000256" key="1">
    <source>
        <dbReference type="SAM" id="MobiDB-lite"/>
    </source>
</evidence>
<evidence type="ECO:0000256" key="2">
    <source>
        <dbReference type="SAM" id="SignalP"/>
    </source>
</evidence>
<name>L1J7X5_GUITC</name>
<dbReference type="Proteomes" id="UP000011087">
    <property type="component" value="Unassembled WGS sequence"/>
</dbReference>
<keyword evidence="2" id="KW-0732">Signal</keyword>
<feature type="compositionally biased region" description="Low complexity" evidence="1">
    <location>
        <begin position="230"/>
        <end position="239"/>
    </location>
</feature>
<dbReference type="STRING" id="905079.L1J7X5"/>
<dbReference type="PANTHER" id="PTHR24637">
    <property type="entry name" value="COLLAGEN"/>
    <property type="match status" value="1"/>
</dbReference>
<feature type="region of interest" description="Disordered" evidence="1">
    <location>
        <begin position="164"/>
        <end position="252"/>
    </location>
</feature>
<dbReference type="AlphaFoldDB" id="L1J7X5"/>
<protein>
    <submittedName>
        <fullName evidence="3 4">Uncharacterized protein</fullName>
    </submittedName>
</protein>
<dbReference type="HOGENOM" id="CLU_060451_0_0_1"/>
<feature type="chain" id="PRO_5011944452" evidence="2">
    <location>
        <begin position="16"/>
        <end position="376"/>
    </location>
</feature>
<organism evidence="3">
    <name type="scientific">Guillardia theta (strain CCMP2712)</name>
    <name type="common">Cryptophyte</name>
    <dbReference type="NCBI Taxonomy" id="905079"/>
    <lineage>
        <taxon>Eukaryota</taxon>
        <taxon>Cryptophyceae</taxon>
        <taxon>Pyrenomonadales</taxon>
        <taxon>Geminigeraceae</taxon>
        <taxon>Guillardia</taxon>
    </lineage>
</organism>
<dbReference type="GeneID" id="17301308"/>
<dbReference type="PANTHER" id="PTHR24637:SF421">
    <property type="entry name" value="CUTICLE COLLAGEN DPY-2"/>
    <property type="match status" value="1"/>
</dbReference>
<dbReference type="EnsemblProtists" id="EKX44631">
    <property type="protein sequence ID" value="EKX44631"/>
    <property type="gene ID" value="GUITHDRAFT_152929"/>
</dbReference>
<dbReference type="RefSeq" id="XP_005831611.1">
    <property type="nucleotide sequence ID" value="XM_005831554.1"/>
</dbReference>
<dbReference type="eggNOG" id="KOG3544">
    <property type="taxonomic scope" value="Eukaryota"/>
</dbReference>